<comment type="similarity">
    <text evidence="1">Belongs to the PEP-utilizing enzyme family.</text>
</comment>
<evidence type="ECO:0008006" key="6">
    <source>
        <dbReference type="Google" id="ProtNLM"/>
    </source>
</evidence>
<dbReference type="Pfam" id="PF01326">
    <property type="entry name" value="PPDK_N"/>
    <property type="match status" value="1"/>
</dbReference>
<dbReference type="AlphaFoldDB" id="A0A0L0D9M7"/>
<dbReference type="RefSeq" id="XP_013759117.1">
    <property type="nucleotide sequence ID" value="XM_013903663.1"/>
</dbReference>
<evidence type="ECO:0000313" key="5">
    <source>
        <dbReference type="Proteomes" id="UP000054408"/>
    </source>
</evidence>
<dbReference type="Pfam" id="PF00391">
    <property type="entry name" value="PEP-utilizers"/>
    <property type="match status" value="1"/>
</dbReference>
<dbReference type="PANTHER" id="PTHR43615:SF1">
    <property type="entry name" value="PPDK_N DOMAIN-CONTAINING PROTEIN"/>
    <property type="match status" value="1"/>
</dbReference>
<reference evidence="4 5" key="1">
    <citation type="submission" date="2010-05" db="EMBL/GenBank/DDBJ databases">
        <title>The Genome Sequence of Thecamonas trahens ATCC 50062.</title>
        <authorList>
            <consortium name="The Broad Institute Genome Sequencing Platform"/>
            <person name="Russ C."/>
            <person name="Cuomo C."/>
            <person name="Shea T."/>
            <person name="Young S.K."/>
            <person name="Zeng Q."/>
            <person name="Koehrsen M."/>
            <person name="Haas B."/>
            <person name="Borodovsky M."/>
            <person name="Guigo R."/>
            <person name="Alvarado L."/>
            <person name="Berlin A."/>
            <person name="Bochicchio J."/>
            <person name="Borenstein D."/>
            <person name="Chapman S."/>
            <person name="Chen Z."/>
            <person name="Freedman E."/>
            <person name="Gellesch M."/>
            <person name="Goldberg J."/>
            <person name="Griggs A."/>
            <person name="Gujja S."/>
            <person name="Heilman E."/>
            <person name="Heiman D."/>
            <person name="Hepburn T."/>
            <person name="Howarth C."/>
            <person name="Jen D."/>
            <person name="Larson L."/>
            <person name="Mehta T."/>
            <person name="Park D."/>
            <person name="Pearson M."/>
            <person name="Roberts A."/>
            <person name="Saif S."/>
            <person name="Shenoy N."/>
            <person name="Sisk P."/>
            <person name="Stolte C."/>
            <person name="Sykes S."/>
            <person name="Thomson T."/>
            <person name="Walk T."/>
            <person name="White J."/>
            <person name="Yandava C."/>
            <person name="Burger G."/>
            <person name="Gray M.W."/>
            <person name="Holland P.W.H."/>
            <person name="King N."/>
            <person name="Lang F.B.F."/>
            <person name="Roger A.J."/>
            <person name="Ruiz-Trillo I."/>
            <person name="Lander E."/>
            <person name="Nusbaum C."/>
        </authorList>
    </citation>
    <scope>NUCLEOTIDE SEQUENCE [LARGE SCALE GENOMIC DNA]</scope>
    <source>
        <strain evidence="4 5">ATCC 50062</strain>
    </source>
</reference>
<dbReference type="OrthoDB" id="6503891at2759"/>
<dbReference type="InterPro" id="IPR051549">
    <property type="entry name" value="PEP_Utilizing_Enz"/>
</dbReference>
<dbReference type="Gene3D" id="3.50.30.10">
    <property type="entry name" value="Phosphohistidine domain"/>
    <property type="match status" value="1"/>
</dbReference>
<gene>
    <name evidence="4" type="ORF">AMSG_11799</name>
</gene>
<dbReference type="InterPro" id="IPR013815">
    <property type="entry name" value="ATP_grasp_subdomain_1"/>
</dbReference>
<evidence type="ECO:0000313" key="4">
    <source>
        <dbReference type="EMBL" id="KNC47998.1"/>
    </source>
</evidence>
<dbReference type="STRING" id="461836.A0A0L0D9M7"/>
<feature type="domain" description="PEP-utilising enzyme mobile" evidence="2">
    <location>
        <begin position="857"/>
        <end position="926"/>
    </location>
</feature>
<sequence>MSASKPSQTILQAGQRWEGTLVVPGFTPSPYVIDLVSSTAGRHYAYGQAEYVVVGEEAGAGDGRVVATIADSETACSGHIFTDTCGRTVWRGSVVQAEFPAGGSFELVLVGEPDRAAAVVDLNEAAGMSVDELGGKGLRCVELSAVGVPVPLGCVVTASAYQAHMASPELAKLRAAAKAKLGARLASSKEALEALQAAIVAHPLDPAVAAAVGEWIAGAGGDSLLASGVAVRSSGVGEDGASASHAGIYETYLNVKTVDGVLVAIKKAWASAWHPRAFAYHRTREAKVAAADATSMAVVVMTMVPAAAAGVLFTVDPMNAAAPRARIEAVWGLGESLVSASVTPASFVFDWLLGKVVESELGAQVDGVFAVAAGGTEVRNVSGQGPPLTEAQVCELVQLGLNVAKHYGRPQDIEWALQSSGALVVLQTRPITTLSSATAVTGGNWYPFLFDYLGLLTQSLQGDAHSRLLLTWGSQLLGWAAPHHSFGQVYARHGLYAQLENAGVLDTVRDQTHVEIQAWLDAASAADGDLPWARGLATDELVAAGLAHTCAVVARLLPLYITVGSWSWASGLLAGHVLAQLREELGDAPAQAYLAAIPSVTGGALAALRSLGADLAAAVAPAELEALVASPSALLTHPASAKPLSDILARFAWMSDDDQDLGSDTHWGDHPQRALDALASMLTDEPPAAAPKPEPTPVFGDNSLASALAVYVRLKEEIHVATSEVGYAVFKAARALGALWVNAGLLETADDVFELPASLLAKMVSVHDSAPPPVWDALVGNAQAHVTSAKMFQRVPRPSWLMPNTDMLGQSSAGGASAADGPHAGGAGLISGRGLAGGRASGRAFVARDLDAAQALPHGAILVTARTTAGWTPLFSRLAGVVVEVGGLLSHTAIVAREMGLPVVCIPDAMARLATDDVVVVDGSGGAVMVVPPDSVPRR</sequence>
<protein>
    <recommendedName>
        <fullName evidence="6">Phosphoenolpyruvate synthase</fullName>
    </recommendedName>
</protein>
<organism evidence="4 5">
    <name type="scientific">Thecamonas trahens ATCC 50062</name>
    <dbReference type="NCBI Taxonomy" id="461836"/>
    <lineage>
        <taxon>Eukaryota</taxon>
        <taxon>Apusozoa</taxon>
        <taxon>Apusomonadida</taxon>
        <taxon>Apusomonadidae</taxon>
        <taxon>Thecamonas</taxon>
    </lineage>
</organism>
<name>A0A0L0D9M7_THETB</name>
<evidence type="ECO:0000259" key="3">
    <source>
        <dbReference type="Pfam" id="PF01326"/>
    </source>
</evidence>
<dbReference type="EMBL" id="GL349449">
    <property type="protein sequence ID" value="KNC47998.1"/>
    <property type="molecule type" value="Genomic_DNA"/>
</dbReference>
<dbReference type="SUPFAM" id="SSF52009">
    <property type="entry name" value="Phosphohistidine domain"/>
    <property type="match status" value="1"/>
</dbReference>
<accession>A0A0L0D9M7</accession>
<keyword evidence="5" id="KW-1185">Reference proteome</keyword>
<dbReference type="InterPro" id="IPR008279">
    <property type="entry name" value="PEP-util_enz_mobile_dom"/>
</dbReference>
<dbReference type="GeneID" id="25569714"/>
<dbReference type="SUPFAM" id="SSF56059">
    <property type="entry name" value="Glutathione synthetase ATP-binding domain-like"/>
    <property type="match status" value="1"/>
</dbReference>
<dbReference type="Proteomes" id="UP000054408">
    <property type="component" value="Unassembled WGS sequence"/>
</dbReference>
<feature type="domain" description="Pyruvate phosphate dikinase AMP/ATP-binding" evidence="3">
    <location>
        <begin position="131"/>
        <end position="439"/>
    </location>
</feature>
<dbReference type="PANTHER" id="PTHR43615">
    <property type="entry name" value="PHOSPHOENOLPYRUVATE SYNTHASE-RELATED"/>
    <property type="match status" value="1"/>
</dbReference>
<dbReference type="GO" id="GO:0005524">
    <property type="term" value="F:ATP binding"/>
    <property type="evidence" value="ECO:0007669"/>
    <property type="project" value="InterPro"/>
</dbReference>
<dbReference type="GO" id="GO:0016301">
    <property type="term" value="F:kinase activity"/>
    <property type="evidence" value="ECO:0007669"/>
    <property type="project" value="InterPro"/>
</dbReference>
<dbReference type="Gene3D" id="3.30.470.20">
    <property type="entry name" value="ATP-grasp fold, B domain"/>
    <property type="match status" value="1"/>
</dbReference>
<dbReference type="InterPro" id="IPR036637">
    <property type="entry name" value="Phosphohistidine_dom_sf"/>
</dbReference>
<evidence type="ECO:0000256" key="1">
    <source>
        <dbReference type="ARBA" id="ARBA00007837"/>
    </source>
</evidence>
<dbReference type="InterPro" id="IPR002192">
    <property type="entry name" value="PPDK_AMP/ATP-bd"/>
</dbReference>
<proteinExistence type="inferred from homology"/>
<evidence type="ECO:0000259" key="2">
    <source>
        <dbReference type="Pfam" id="PF00391"/>
    </source>
</evidence>
<dbReference type="Gene3D" id="3.30.1490.20">
    <property type="entry name" value="ATP-grasp fold, A domain"/>
    <property type="match status" value="1"/>
</dbReference>